<dbReference type="EMBL" id="JANQDX010000002">
    <property type="protein sequence ID" value="KAL0927959.1"/>
    <property type="molecule type" value="Genomic_DNA"/>
</dbReference>
<gene>
    <name evidence="1" type="ORF">M5K25_002187</name>
</gene>
<proteinExistence type="predicted"/>
<comment type="caution">
    <text evidence="1">The sequence shown here is derived from an EMBL/GenBank/DDBJ whole genome shotgun (WGS) entry which is preliminary data.</text>
</comment>
<sequence>MSYERFLSSTPDRFGSSSLSIRSCASSDIRLYIHYNLQILKLNFSSLDCCSTSPDLLAAKGVRLLSRGFGFLGSNRISVCIVGSCPAGFHTVEKVEDNCEQKMGFH</sequence>
<evidence type="ECO:0000313" key="2">
    <source>
        <dbReference type="Proteomes" id="UP001552299"/>
    </source>
</evidence>
<organism evidence="1 2">
    <name type="scientific">Dendrobium thyrsiflorum</name>
    <name type="common">Pinecone-like raceme dendrobium</name>
    <name type="synonym">Orchid</name>
    <dbReference type="NCBI Taxonomy" id="117978"/>
    <lineage>
        <taxon>Eukaryota</taxon>
        <taxon>Viridiplantae</taxon>
        <taxon>Streptophyta</taxon>
        <taxon>Embryophyta</taxon>
        <taxon>Tracheophyta</taxon>
        <taxon>Spermatophyta</taxon>
        <taxon>Magnoliopsida</taxon>
        <taxon>Liliopsida</taxon>
        <taxon>Asparagales</taxon>
        <taxon>Orchidaceae</taxon>
        <taxon>Epidendroideae</taxon>
        <taxon>Malaxideae</taxon>
        <taxon>Dendrobiinae</taxon>
        <taxon>Dendrobium</taxon>
    </lineage>
</organism>
<dbReference type="AlphaFoldDB" id="A0ABD0VSD2"/>
<name>A0ABD0VSD2_DENTH</name>
<accession>A0ABD0VSD2</accession>
<reference evidence="1 2" key="1">
    <citation type="journal article" date="2024" name="Plant Biotechnol. J.">
        <title>Dendrobium thyrsiflorum genome and its molecular insights into genes involved in important horticultural traits.</title>
        <authorList>
            <person name="Chen B."/>
            <person name="Wang J.Y."/>
            <person name="Zheng P.J."/>
            <person name="Li K.L."/>
            <person name="Liang Y.M."/>
            <person name="Chen X.F."/>
            <person name="Zhang C."/>
            <person name="Zhao X."/>
            <person name="He X."/>
            <person name="Zhang G.Q."/>
            <person name="Liu Z.J."/>
            <person name="Xu Q."/>
        </authorList>
    </citation>
    <scope>NUCLEOTIDE SEQUENCE [LARGE SCALE GENOMIC DNA]</scope>
    <source>
        <strain evidence="1">GZMU011</strain>
    </source>
</reference>
<protein>
    <submittedName>
        <fullName evidence="1">Uncharacterized protein</fullName>
    </submittedName>
</protein>
<evidence type="ECO:0000313" key="1">
    <source>
        <dbReference type="EMBL" id="KAL0927959.1"/>
    </source>
</evidence>
<dbReference type="Proteomes" id="UP001552299">
    <property type="component" value="Unassembled WGS sequence"/>
</dbReference>
<keyword evidence="2" id="KW-1185">Reference proteome</keyword>